<dbReference type="EMBL" id="BARV01006268">
    <property type="protein sequence ID" value="GAI10490.1"/>
    <property type="molecule type" value="Genomic_DNA"/>
</dbReference>
<dbReference type="GO" id="GO:0003677">
    <property type="term" value="F:DNA binding"/>
    <property type="evidence" value="ECO:0007669"/>
    <property type="project" value="InterPro"/>
</dbReference>
<keyword evidence="5" id="KW-0862">Zinc</keyword>
<sequence length="222" mass="24485">MDIEGLGEAVIEQLVDRKLVADYGDIYDRNKINLDKLLSLERMAEKSGKNLLSAIETSKNNSLSRLIFSLGIRHVGIHAAEVLASRYSGLESLKKAQLEDLESISEIGPTMAKSIYSFFHMRQILRVLKKLESAGVKTEEKREVRKELPLAGKTFVFTGTLTHFTRSEAESAVRKLGGIASASVSRSTDYVVLGENPGSKLERAVASNIKTITEAEFEKIIG</sequence>
<dbReference type="InterPro" id="IPR003583">
    <property type="entry name" value="Hlx-hairpin-Hlx_DNA-bd_motif"/>
</dbReference>
<evidence type="ECO:0000256" key="3">
    <source>
        <dbReference type="ARBA" id="ARBA00022723"/>
    </source>
</evidence>
<evidence type="ECO:0000313" key="9">
    <source>
        <dbReference type="EMBL" id="GAI10490.1"/>
    </source>
</evidence>
<dbReference type="InterPro" id="IPR001357">
    <property type="entry name" value="BRCT_dom"/>
</dbReference>
<dbReference type="CDD" id="cd17748">
    <property type="entry name" value="BRCT_DNA_ligase_like"/>
    <property type="match status" value="1"/>
</dbReference>
<organism evidence="9">
    <name type="scientific">marine sediment metagenome</name>
    <dbReference type="NCBI Taxonomy" id="412755"/>
    <lineage>
        <taxon>unclassified sequences</taxon>
        <taxon>metagenomes</taxon>
        <taxon>ecological metagenomes</taxon>
    </lineage>
</organism>
<reference evidence="9" key="1">
    <citation type="journal article" date="2014" name="Front. Microbiol.">
        <title>High frequency of phylogenetically diverse reductive dehalogenase-homologous genes in deep subseafloor sedimentary metagenomes.</title>
        <authorList>
            <person name="Kawai M."/>
            <person name="Futagami T."/>
            <person name="Toyoda A."/>
            <person name="Takaki Y."/>
            <person name="Nishi S."/>
            <person name="Hori S."/>
            <person name="Arai W."/>
            <person name="Tsubouchi T."/>
            <person name="Morono Y."/>
            <person name="Uchiyama I."/>
            <person name="Ito T."/>
            <person name="Fujiyama A."/>
            <person name="Inagaki F."/>
            <person name="Takami H."/>
        </authorList>
    </citation>
    <scope>NUCLEOTIDE SEQUENCE</scope>
    <source>
        <strain evidence="9">Expedition CK06-06</strain>
    </source>
</reference>
<dbReference type="InterPro" id="IPR036420">
    <property type="entry name" value="BRCT_dom_sf"/>
</dbReference>
<dbReference type="PROSITE" id="PS50172">
    <property type="entry name" value="BRCT"/>
    <property type="match status" value="1"/>
</dbReference>
<gene>
    <name evidence="9" type="ORF">S06H3_12839</name>
</gene>
<dbReference type="InterPro" id="IPR010994">
    <property type="entry name" value="RuvA_2-like"/>
</dbReference>
<evidence type="ECO:0000256" key="4">
    <source>
        <dbReference type="ARBA" id="ARBA00022763"/>
    </source>
</evidence>
<keyword evidence="6" id="KW-0520">NAD</keyword>
<comment type="caution">
    <text evidence="9">The sequence shown here is derived from an EMBL/GenBank/DDBJ whole genome shotgun (WGS) entry which is preliminary data.</text>
</comment>
<keyword evidence="3" id="KW-0479">Metal-binding</keyword>
<feature type="domain" description="BRCT" evidence="8">
    <location>
        <begin position="145"/>
        <end position="222"/>
    </location>
</feature>
<dbReference type="FunFam" id="1.10.150.20:FF:000006">
    <property type="entry name" value="DNA ligase"/>
    <property type="match status" value="1"/>
</dbReference>
<evidence type="ECO:0000256" key="6">
    <source>
        <dbReference type="ARBA" id="ARBA00023027"/>
    </source>
</evidence>
<dbReference type="SUPFAM" id="SSF47781">
    <property type="entry name" value="RuvA domain 2-like"/>
    <property type="match status" value="1"/>
</dbReference>
<name>X1M748_9ZZZZ</name>
<evidence type="ECO:0000256" key="5">
    <source>
        <dbReference type="ARBA" id="ARBA00022833"/>
    </source>
</evidence>
<dbReference type="AlphaFoldDB" id="X1M748"/>
<dbReference type="Pfam" id="PF12826">
    <property type="entry name" value="HHH_2"/>
    <property type="match status" value="1"/>
</dbReference>
<evidence type="ECO:0000259" key="8">
    <source>
        <dbReference type="PROSITE" id="PS50172"/>
    </source>
</evidence>
<dbReference type="SUPFAM" id="SSF52113">
    <property type="entry name" value="BRCT domain"/>
    <property type="match status" value="1"/>
</dbReference>
<dbReference type="InterPro" id="IPR041663">
    <property type="entry name" value="DisA/LigA_HHH"/>
</dbReference>
<evidence type="ECO:0000256" key="2">
    <source>
        <dbReference type="ARBA" id="ARBA00022705"/>
    </source>
</evidence>
<dbReference type="GO" id="GO:0006281">
    <property type="term" value="P:DNA repair"/>
    <property type="evidence" value="ECO:0007669"/>
    <property type="project" value="UniProtKB-KW"/>
</dbReference>
<dbReference type="GO" id="GO:0046872">
    <property type="term" value="F:metal ion binding"/>
    <property type="evidence" value="ECO:0007669"/>
    <property type="project" value="UniProtKB-KW"/>
</dbReference>
<dbReference type="SMART" id="SM00292">
    <property type="entry name" value="BRCT"/>
    <property type="match status" value="1"/>
</dbReference>
<dbReference type="Pfam" id="PF00533">
    <property type="entry name" value="BRCT"/>
    <property type="match status" value="1"/>
</dbReference>
<evidence type="ECO:0000256" key="1">
    <source>
        <dbReference type="ARBA" id="ARBA00022598"/>
    </source>
</evidence>
<protein>
    <recommendedName>
        <fullName evidence="8">BRCT domain-containing protein</fullName>
    </recommendedName>
</protein>
<dbReference type="GO" id="GO:0016874">
    <property type="term" value="F:ligase activity"/>
    <property type="evidence" value="ECO:0007669"/>
    <property type="project" value="UniProtKB-KW"/>
</dbReference>
<accession>X1M748</accession>
<dbReference type="Gene3D" id="3.40.50.10190">
    <property type="entry name" value="BRCT domain"/>
    <property type="match status" value="1"/>
</dbReference>
<dbReference type="Gene3D" id="1.10.150.20">
    <property type="entry name" value="5' to 3' exonuclease, C-terminal subdomain"/>
    <property type="match status" value="2"/>
</dbReference>
<dbReference type="SMART" id="SM00278">
    <property type="entry name" value="HhH1"/>
    <property type="match status" value="3"/>
</dbReference>
<proteinExistence type="predicted"/>
<keyword evidence="7" id="KW-0234">DNA repair</keyword>
<keyword evidence="2" id="KW-0235">DNA replication</keyword>
<keyword evidence="4" id="KW-0227">DNA damage</keyword>
<keyword evidence="1" id="KW-0436">Ligase</keyword>
<evidence type="ECO:0000256" key="7">
    <source>
        <dbReference type="ARBA" id="ARBA00023204"/>
    </source>
</evidence>
<dbReference type="GO" id="GO:0006260">
    <property type="term" value="P:DNA replication"/>
    <property type="evidence" value="ECO:0007669"/>
    <property type="project" value="UniProtKB-KW"/>
</dbReference>